<reference evidence="2" key="1">
    <citation type="submission" date="2023-10" db="EMBL/GenBank/DDBJ databases">
        <authorList>
            <person name="Chen Y."/>
            <person name="Shah S."/>
            <person name="Dougan E. K."/>
            <person name="Thang M."/>
            <person name="Chan C."/>
        </authorList>
    </citation>
    <scope>NUCLEOTIDE SEQUENCE [LARGE SCALE GENOMIC DNA]</scope>
</reference>
<feature type="non-terminal residue" evidence="2">
    <location>
        <position position="1"/>
    </location>
</feature>
<feature type="region of interest" description="Disordered" evidence="1">
    <location>
        <begin position="1"/>
        <end position="58"/>
    </location>
</feature>
<dbReference type="Proteomes" id="UP001189429">
    <property type="component" value="Unassembled WGS sequence"/>
</dbReference>
<protein>
    <recommendedName>
        <fullName evidence="4">N-acetyltransferase domain-containing protein</fullName>
    </recommendedName>
</protein>
<comment type="caution">
    <text evidence="2">The sequence shown here is derived from an EMBL/GenBank/DDBJ whole genome shotgun (WGS) entry which is preliminary data.</text>
</comment>
<keyword evidence="3" id="KW-1185">Reference proteome</keyword>
<feature type="compositionally biased region" description="Low complexity" evidence="1">
    <location>
        <begin position="1"/>
        <end position="13"/>
    </location>
</feature>
<evidence type="ECO:0000256" key="1">
    <source>
        <dbReference type="SAM" id="MobiDB-lite"/>
    </source>
</evidence>
<dbReference type="InterPro" id="IPR016181">
    <property type="entry name" value="Acyl_CoA_acyltransferase"/>
</dbReference>
<gene>
    <name evidence="2" type="ORF">PCOR1329_LOCUS37037</name>
</gene>
<evidence type="ECO:0008006" key="4">
    <source>
        <dbReference type="Google" id="ProtNLM"/>
    </source>
</evidence>
<dbReference type="SUPFAM" id="SSF55729">
    <property type="entry name" value="Acyl-CoA N-acyltransferases (Nat)"/>
    <property type="match status" value="1"/>
</dbReference>
<evidence type="ECO:0000313" key="2">
    <source>
        <dbReference type="EMBL" id="CAK0841985.1"/>
    </source>
</evidence>
<feature type="compositionally biased region" description="Low complexity" evidence="1">
    <location>
        <begin position="36"/>
        <end position="46"/>
    </location>
</feature>
<proteinExistence type="predicted"/>
<organism evidence="2 3">
    <name type="scientific">Prorocentrum cordatum</name>
    <dbReference type="NCBI Taxonomy" id="2364126"/>
    <lineage>
        <taxon>Eukaryota</taxon>
        <taxon>Sar</taxon>
        <taxon>Alveolata</taxon>
        <taxon>Dinophyceae</taxon>
        <taxon>Prorocentrales</taxon>
        <taxon>Prorocentraceae</taxon>
        <taxon>Prorocentrum</taxon>
    </lineage>
</organism>
<name>A0ABN9T9X6_9DINO</name>
<evidence type="ECO:0000313" key="3">
    <source>
        <dbReference type="Proteomes" id="UP001189429"/>
    </source>
</evidence>
<accession>A0ABN9T9X6</accession>
<dbReference type="Gene3D" id="3.40.630.30">
    <property type="match status" value="1"/>
</dbReference>
<feature type="compositionally biased region" description="Low complexity" evidence="1">
    <location>
        <begin position="112"/>
        <end position="121"/>
    </location>
</feature>
<feature type="region of interest" description="Disordered" evidence="1">
    <location>
        <begin position="78"/>
        <end position="136"/>
    </location>
</feature>
<sequence>VATDPPSLLSLIRRPPPSSSSSVRHRGRGALHSRSRAALSQALARLKGVSPTPPRRARGAMAAEALIFEDAPAQLARSAASSVPKRKREALGDITNVTPQRAPRTRGGGAAGAAPDAALTPQNPPQPAGAGGAGPSSLEVRLQRFTLVSRSAPEWIRGEFQAPESCLLEPPPRLLAALGRPLSVCRCSWEPRARRGERRLCARSTEDHDELRLLRALGEQFLAGLPLAAAAPEPPAVRACCGAAEVHFVLDAGGGPRSTVLGYVAVVRSYEHGVVPNVPGLSERLAASARAAASRRAPLLEQLFVEEGHRRRGVATAALRQLLAGQSAVAVSSPSLGALAVLEKLGFQLVGSAARAGGLSVCLLARARRDDEDQWLLQNSSANLNRFSPEDVKLHKHYIL</sequence>
<feature type="compositionally biased region" description="Basic residues" evidence="1">
    <location>
        <begin position="23"/>
        <end position="35"/>
    </location>
</feature>
<dbReference type="EMBL" id="CAUYUJ010014498">
    <property type="protein sequence ID" value="CAK0841985.1"/>
    <property type="molecule type" value="Genomic_DNA"/>
</dbReference>